<feature type="compositionally biased region" description="Acidic residues" evidence="2">
    <location>
        <begin position="136"/>
        <end position="151"/>
    </location>
</feature>
<dbReference type="Pfam" id="PF08164">
    <property type="entry name" value="TRAUB"/>
    <property type="match status" value="1"/>
</dbReference>
<name>A0A058Z2I1_FONAL</name>
<protein>
    <recommendedName>
        <fullName evidence="7">Protein BFR2</fullName>
    </recommendedName>
</protein>
<dbReference type="Pfam" id="PF13339">
    <property type="entry name" value="AATF-Che1"/>
    <property type="match status" value="1"/>
</dbReference>
<dbReference type="PANTHER" id="PTHR15565:SF0">
    <property type="entry name" value="PROTEIN AATF"/>
    <property type="match status" value="1"/>
</dbReference>
<evidence type="ECO:0000259" key="3">
    <source>
        <dbReference type="Pfam" id="PF08164"/>
    </source>
</evidence>
<dbReference type="STRING" id="691883.A0A058Z2I1"/>
<dbReference type="eggNOG" id="KOG2773">
    <property type="taxonomic scope" value="Eukaryota"/>
</dbReference>
<feature type="compositionally biased region" description="Acidic residues" evidence="2">
    <location>
        <begin position="176"/>
        <end position="191"/>
    </location>
</feature>
<proteinExistence type="inferred from homology"/>
<dbReference type="GO" id="GO:0005730">
    <property type="term" value="C:nucleolus"/>
    <property type="evidence" value="ECO:0007669"/>
    <property type="project" value="TreeGrafter"/>
</dbReference>
<organism evidence="5">
    <name type="scientific">Fonticula alba</name>
    <name type="common">Slime mold</name>
    <dbReference type="NCBI Taxonomy" id="691883"/>
    <lineage>
        <taxon>Eukaryota</taxon>
        <taxon>Rotosphaerida</taxon>
        <taxon>Fonticulaceae</taxon>
        <taxon>Fonticula</taxon>
    </lineage>
</organism>
<dbReference type="EMBL" id="KB932208">
    <property type="protein sequence ID" value="KCV68454.1"/>
    <property type="molecule type" value="Genomic_DNA"/>
</dbReference>
<feature type="domain" description="AATF leucine zipper-containing" evidence="4">
    <location>
        <begin position="242"/>
        <end position="376"/>
    </location>
</feature>
<dbReference type="RefSeq" id="XP_009496886.1">
    <property type="nucleotide sequence ID" value="XM_009498611.1"/>
</dbReference>
<feature type="domain" description="Apoptosis-antagonizing transcription factor C-terminal" evidence="3">
    <location>
        <begin position="460"/>
        <end position="538"/>
    </location>
</feature>
<dbReference type="OrthoDB" id="5783963at2759"/>
<feature type="compositionally biased region" description="Low complexity" evidence="2">
    <location>
        <begin position="14"/>
        <end position="23"/>
    </location>
</feature>
<accession>A0A058Z2I1</accession>
<reference evidence="5" key="1">
    <citation type="submission" date="2013-04" db="EMBL/GenBank/DDBJ databases">
        <title>The Genome Sequence of Fonticula alba ATCC 38817.</title>
        <authorList>
            <consortium name="The Broad Institute Genomics Platform"/>
            <person name="Russ C."/>
            <person name="Cuomo C."/>
            <person name="Burger G."/>
            <person name="Gray M.W."/>
            <person name="Holland P.W.H."/>
            <person name="King N."/>
            <person name="Lang F.B.F."/>
            <person name="Roger A.J."/>
            <person name="Ruiz-Trillo I."/>
            <person name="Brown M."/>
            <person name="Walker B."/>
            <person name="Young S."/>
            <person name="Zeng Q."/>
            <person name="Gargeya S."/>
            <person name="Fitzgerald M."/>
            <person name="Haas B."/>
            <person name="Abouelleil A."/>
            <person name="Allen A.W."/>
            <person name="Alvarado L."/>
            <person name="Arachchi H.M."/>
            <person name="Berlin A.M."/>
            <person name="Chapman S.B."/>
            <person name="Gainer-Dewar J."/>
            <person name="Goldberg J."/>
            <person name="Griggs A."/>
            <person name="Gujja S."/>
            <person name="Hansen M."/>
            <person name="Howarth C."/>
            <person name="Imamovic A."/>
            <person name="Ireland A."/>
            <person name="Larimer J."/>
            <person name="McCowan C."/>
            <person name="Murphy C."/>
            <person name="Pearson M."/>
            <person name="Poon T.W."/>
            <person name="Priest M."/>
            <person name="Roberts A."/>
            <person name="Saif S."/>
            <person name="Shea T."/>
            <person name="Sisk P."/>
            <person name="Sykes S."/>
            <person name="Wortman J."/>
            <person name="Nusbaum C."/>
            <person name="Birren B."/>
        </authorList>
    </citation>
    <scope>NUCLEOTIDE SEQUENCE [LARGE SCALE GENOMIC DNA]</scope>
    <source>
        <strain evidence="5">ATCC 38817</strain>
    </source>
</reference>
<dbReference type="OMA" id="INFMAPN"/>
<dbReference type="PANTHER" id="PTHR15565">
    <property type="entry name" value="AATF PROTEIN APOPTOSIS ANTAGONIZING TRANSCRIPTION FACTOR"/>
    <property type="match status" value="1"/>
</dbReference>
<dbReference type="InterPro" id="IPR025160">
    <property type="entry name" value="AATF"/>
</dbReference>
<feature type="compositionally biased region" description="Acidic residues" evidence="2">
    <location>
        <begin position="96"/>
        <end position="114"/>
    </location>
</feature>
<feature type="region of interest" description="Disordered" evidence="2">
    <location>
        <begin position="1"/>
        <end position="47"/>
    </location>
</feature>
<gene>
    <name evidence="5" type="ORF">H696_04748</name>
</gene>
<keyword evidence="6" id="KW-1185">Reference proteome</keyword>
<dbReference type="Proteomes" id="UP000030693">
    <property type="component" value="Unassembled WGS sequence"/>
</dbReference>
<dbReference type="GeneID" id="20529473"/>
<dbReference type="AlphaFoldDB" id="A0A058Z2I1"/>
<evidence type="ECO:0000313" key="6">
    <source>
        <dbReference type="Proteomes" id="UP000030693"/>
    </source>
</evidence>
<feature type="region of interest" description="Disordered" evidence="2">
    <location>
        <begin position="492"/>
        <end position="519"/>
    </location>
</feature>
<sequence length="615" mass="65126">MSKQLPKKSGGLLGEALSSLLSGPAPTDDRQDDVSGLDADNIVDSTGFHDYDSYAAELSAPTAMTRRSQSAQADALLSQSARYSGKTSSRKALYAESDDEEDSSEEEEEEEEEEAKAPRGRGAFSASSLMGLEASDGSDDEEDDGSDDDFEAAFRRYDSSKSSGGLPFGGAAFGSSEDEDASSDDGSDADEQSALAEGVSGSRKSIQKALGASTSLDRAMRQLEEEDAASSISIFAEQAVADAQKGKHVMNQTTLWNRSLDLRIRLQRCVTLSGRLPPPDMWGHFFPSEGEGAATEGLTSAAAAVRTELAGLLGDIANIQVDLLAQTAGIGPEAVADLRGKRPADDSPDALRALASEVAAIAAPHMEETLEHWSSRAQIATAGMGSGPLKAIHKSVPEQVSAVLAADRDRLVKRLRLDRRPAASLATMYTFGTDTLPTGDTMPSSVDEHDDQLIDDGDFYASLLQDFLASRVGPTGAATDVGADDARLSSALSARAEEQKRRAKQRRQGVDQKASKGRRIRHDIHPKLVNFCVPTPRQAPTYRMATLASDRELDLTKAGGLRKGNAPSEGDLTSAGTLLSDTASVATMWTEARERELFASLHGRTAAPAAPSLSS</sequence>
<feature type="region of interest" description="Disordered" evidence="2">
    <location>
        <begin position="61"/>
        <end position="206"/>
    </location>
</feature>
<evidence type="ECO:0000256" key="1">
    <source>
        <dbReference type="ARBA" id="ARBA00008966"/>
    </source>
</evidence>
<comment type="similarity">
    <text evidence="1">Belongs to the AATF family.</text>
</comment>
<feature type="compositionally biased region" description="Low complexity" evidence="2">
    <location>
        <begin position="68"/>
        <end position="81"/>
    </location>
</feature>
<evidence type="ECO:0000313" key="5">
    <source>
        <dbReference type="EMBL" id="KCV68454.1"/>
    </source>
</evidence>
<evidence type="ECO:0000259" key="4">
    <source>
        <dbReference type="Pfam" id="PF13339"/>
    </source>
</evidence>
<evidence type="ECO:0008006" key="7">
    <source>
        <dbReference type="Google" id="ProtNLM"/>
    </source>
</evidence>
<evidence type="ECO:0000256" key="2">
    <source>
        <dbReference type="SAM" id="MobiDB-lite"/>
    </source>
</evidence>
<dbReference type="InterPro" id="IPR039223">
    <property type="entry name" value="AATF/Bfr2"/>
</dbReference>
<dbReference type="InterPro" id="IPR012617">
    <property type="entry name" value="AATF_C"/>
</dbReference>